<dbReference type="CDD" id="cd04301">
    <property type="entry name" value="NAT_SF"/>
    <property type="match status" value="1"/>
</dbReference>
<proteinExistence type="predicted"/>
<dbReference type="AlphaFoldDB" id="A0A2C4HN13"/>
<dbReference type="SUPFAM" id="SSF55729">
    <property type="entry name" value="Acyl-CoA N-acyltransferases (Nat)"/>
    <property type="match status" value="1"/>
</dbReference>
<sequence length="154" mass="18530">MEQKVWHFPPPMVVKKLSQETEQQLFYDLANEFSNILQCDVNINRGLPIRFEYDSTPVHYHSKQFELSLLLRKEYYFDEYPESLIKIAWLGVHPHNLGYGTKLMKRFLQLLSRTSYERVILDTRDEDGRRFWRRLGFVPACGDSHLDYFFKIPH</sequence>
<accession>A0A2C4HN13</accession>
<gene>
    <name evidence="1" type="ORF">CN684_17710</name>
</gene>
<dbReference type="RefSeq" id="WP_098095494.1">
    <property type="nucleotide sequence ID" value="NZ_NUEL01000027.1"/>
</dbReference>
<evidence type="ECO:0000313" key="1">
    <source>
        <dbReference type="EMBL" id="PEJ06801.1"/>
    </source>
</evidence>
<comment type="caution">
    <text evidence="1">The sequence shown here is derived from an EMBL/GenBank/DDBJ whole genome shotgun (WGS) entry which is preliminary data.</text>
</comment>
<evidence type="ECO:0000313" key="2">
    <source>
        <dbReference type="Proteomes" id="UP000220045"/>
    </source>
</evidence>
<evidence type="ECO:0008006" key="3">
    <source>
        <dbReference type="Google" id="ProtNLM"/>
    </source>
</evidence>
<name>A0A2C4HN13_9BACI</name>
<dbReference type="EMBL" id="NUEL01000027">
    <property type="protein sequence ID" value="PEJ06801.1"/>
    <property type="molecule type" value="Genomic_DNA"/>
</dbReference>
<dbReference type="Proteomes" id="UP000220045">
    <property type="component" value="Unassembled WGS sequence"/>
</dbReference>
<reference evidence="1 2" key="1">
    <citation type="submission" date="2017-09" db="EMBL/GenBank/DDBJ databases">
        <title>Large-scale bioinformatics analysis of Bacillus genomes uncovers conserved roles of natural products in bacterial physiology.</title>
        <authorList>
            <consortium name="Agbiome Team Llc"/>
            <person name="Bleich R.M."/>
            <person name="Grubbs K.J."/>
            <person name="Santa Maria K.C."/>
            <person name="Allen S.E."/>
            <person name="Farag S."/>
            <person name="Shank E.A."/>
            <person name="Bowers A."/>
        </authorList>
    </citation>
    <scope>NUCLEOTIDE SEQUENCE [LARGE SCALE GENOMIC DNA]</scope>
    <source>
        <strain evidence="1 2">AFS004017</strain>
    </source>
</reference>
<organism evidence="1 2">
    <name type="scientific">Bacillus wiedmannii</name>
    <dbReference type="NCBI Taxonomy" id="1890302"/>
    <lineage>
        <taxon>Bacteria</taxon>
        <taxon>Bacillati</taxon>
        <taxon>Bacillota</taxon>
        <taxon>Bacilli</taxon>
        <taxon>Bacillales</taxon>
        <taxon>Bacillaceae</taxon>
        <taxon>Bacillus</taxon>
        <taxon>Bacillus cereus group</taxon>
    </lineage>
</organism>
<dbReference type="Gene3D" id="3.40.630.30">
    <property type="match status" value="1"/>
</dbReference>
<dbReference type="InterPro" id="IPR016181">
    <property type="entry name" value="Acyl_CoA_acyltransferase"/>
</dbReference>
<protein>
    <recommendedName>
        <fullName evidence="3">GNAT family N-acetyltransferase</fullName>
    </recommendedName>
</protein>